<proteinExistence type="predicted"/>
<protein>
    <submittedName>
        <fullName evidence="3">Uncharacterized protein</fullName>
    </submittedName>
</protein>
<evidence type="ECO:0000313" key="3">
    <source>
        <dbReference type="EMBL" id="SDW95192.1"/>
    </source>
</evidence>
<feature type="region of interest" description="Disordered" evidence="1">
    <location>
        <begin position="185"/>
        <end position="236"/>
    </location>
</feature>
<dbReference type="STRING" id="1058.SAMN05421783_11180"/>
<dbReference type="EMBL" id="FNNZ01000011">
    <property type="protein sequence ID" value="SDW95192.1"/>
    <property type="molecule type" value="Genomic_DNA"/>
</dbReference>
<organism evidence="3 4">
    <name type="scientific">Thiocapsa roseopersicina</name>
    <dbReference type="NCBI Taxonomy" id="1058"/>
    <lineage>
        <taxon>Bacteria</taxon>
        <taxon>Pseudomonadati</taxon>
        <taxon>Pseudomonadota</taxon>
        <taxon>Gammaproteobacteria</taxon>
        <taxon>Chromatiales</taxon>
        <taxon>Chromatiaceae</taxon>
        <taxon>Thiocapsa</taxon>
    </lineage>
</organism>
<gene>
    <name evidence="3" type="ORF">SAMN05421783_11180</name>
</gene>
<accession>A0A1H2XQJ9</accession>
<sequence length="236" mass="24309">MFRPIHITLIFALALPLARTAVAEEGTAKILAPWEANGQLFQIAVDKLQFIGTFEGIMYIEHGEGLLDAALFTCPSTQIIHVLSNQLESHGFCTIESPTGDSVYAEFNCNGEPGSCKGTFTLTGGTGRLAGITGQSDMIVRTALSGTAMNEASGGTVSAAKGLAIWPEMRFEFPGKSAKAGMLGTGAGSNGGEMIPDMLTPEDPGRTADPEASAEGAAPGDSPASGSAQDDPAGDR</sequence>
<feature type="compositionally biased region" description="Low complexity" evidence="1">
    <location>
        <begin position="210"/>
        <end position="228"/>
    </location>
</feature>
<dbReference type="AlphaFoldDB" id="A0A1H2XQJ9"/>
<evidence type="ECO:0000313" key="4">
    <source>
        <dbReference type="Proteomes" id="UP000198816"/>
    </source>
</evidence>
<keyword evidence="2" id="KW-0732">Signal</keyword>
<feature type="signal peptide" evidence="2">
    <location>
        <begin position="1"/>
        <end position="23"/>
    </location>
</feature>
<evidence type="ECO:0000256" key="1">
    <source>
        <dbReference type="SAM" id="MobiDB-lite"/>
    </source>
</evidence>
<reference evidence="4" key="1">
    <citation type="submission" date="2016-10" db="EMBL/GenBank/DDBJ databases">
        <authorList>
            <person name="Varghese N."/>
            <person name="Submissions S."/>
        </authorList>
    </citation>
    <scope>NUCLEOTIDE SEQUENCE [LARGE SCALE GENOMIC DNA]</scope>
    <source>
        <strain evidence="4">DSM 217</strain>
    </source>
</reference>
<dbReference type="RefSeq" id="WP_245731870.1">
    <property type="nucleotide sequence ID" value="NZ_FNNZ01000011.1"/>
</dbReference>
<evidence type="ECO:0000256" key="2">
    <source>
        <dbReference type="SAM" id="SignalP"/>
    </source>
</evidence>
<feature type="chain" id="PRO_5011765084" evidence="2">
    <location>
        <begin position="24"/>
        <end position="236"/>
    </location>
</feature>
<dbReference type="Proteomes" id="UP000198816">
    <property type="component" value="Unassembled WGS sequence"/>
</dbReference>
<name>A0A1H2XQJ9_THIRO</name>
<keyword evidence="4" id="KW-1185">Reference proteome</keyword>